<dbReference type="AlphaFoldDB" id="A0A6C0CBU7"/>
<dbReference type="EMBL" id="MN739381">
    <property type="protein sequence ID" value="QHT01817.1"/>
    <property type="molecule type" value="Genomic_DNA"/>
</dbReference>
<protein>
    <submittedName>
        <fullName evidence="1">Uncharacterized protein</fullName>
    </submittedName>
</protein>
<proteinExistence type="predicted"/>
<reference evidence="1" key="1">
    <citation type="journal article" date="2020" name="Nature">
        <title>Giant virus diversity and host interactions through global metagenomics.</title>
        <authorList>
            <person name="Schulz F."/>
            <person name="Roux S."/>
            <person name="Paez-Espino D."/>
            <person name="Jungbluth S."/>
            <person name="Walsh D.A."/>
            <person name="Denef V.J."/>
            <person name="McMahon K.D."/>
            <person name="Konstantinidis K.T."/>
            <person name="Eloe-Fadrosh E.A."/>
            <person name="Kyrpides N.C."/>
            <person name="Woyke T."/>
        </authorList>
    </citation>
    <scope>NUCLEOTIDE SEQUENCE</scope>
    <source>
        <strain evidence="1">GVMAG-M-3300020523-10</strain>
    </source>
</reference>
<name>A0A6C0CBU7_9ZZZZ</name>
<sequence>MLLNDLLALFSEQLNIDLVQLTSIIETNNIKLNQKLVLEKKKVLKNDLKNDDLKDTTNNVQEKRSRGRPRKQCNVINVPNSIPEDVDYIIVEEISYKNNDYYKTDANVILDTNYKACGHIVDDKVILNILNT</sequence>
<accession>A0A6C0CBU7</accession>
<organism evidence="1">
    <name type="scientific">viral metagenome</name>
    <dbReference type="NCBI Taxonomy" id="1070528"/>
    <lineage>
        <taxon>unclassified sequences</taxon>
        <taxon>metagenomes</taxon>
        <taxon>organismal metagenomes</taxon>
    </lineage>
</organism>
<evidence type="ECO:0000313" key="1">
    <source>
        <dbReference type="EMBL" id="QHT01817.1"/>
    </source>
</evidence>